<name>A0A699R096_TANCI</name>
<feature type="region of interest" description="Disordered" evidence="1">
    <location>
        <begin position="108"/>
        <end position="131"/>
    </location>
</feature>
<gene>
    <name evidence="2" type="ORF">Tci_850856</name>
</gene>
<dbReference type="EMBL" id="BKCJ011067847">
    <property type="protein sequence ID" value="GFC78886.1"/>
    <property type="molecule type" value="Genomic_DNA"/>
</dbReference>
<evidence type="ECO:0000256" key="1">
    <source>
        <dbReference type="SAM" id="MobiDB-lite"/>
    </source>
</evidence>
<feature type="compositionally biased region" description="Basic and acidic residues" evidence="1">
    <location>
        <begin position="113"/>
        <end position="131"/>
    </location>
</feature>
<sequence length="131" mass="15075">MSVEVLTICKLTAITINNSLKIKIWRKLDLAQKEKDNIQLTVDKLVNVSKSLNKLKDSQIVDNYKKGLWYENYNVVPPPYTGNFMPLKPDLSFIRLYEFANKSVAENCEAESSQEKPKEVRKNTDAPIIKE</sequence>
<accession>A0A699R096</accession>
<evidence type="ECO:0000313" key="2">
    <source>
        <dbReference type="EMBL" id="GFC78886.1"/>
    </source>
</evidence>
<organism evidence="2">
    <name type="scientific">Tanacetum cinerariifolium</name>
    <name type="common">Dalmatian daisy</name>
    <name type="synonym">Chrysanthemum cinerariifolium</name>
    <dbReference type="NCBI Taxonomy" id="118510"/>
    <lineage>
        <taxon>Eukaryota</taxon>
        <taxon>Viridiplantae</taxon>
        <taxon>Streptophyta</taxon>
        <taxon>Embryophyta</taxon>
        <taxon>Tracheophyta</taxon>
        <taxon>Spermatophyta</taxon>
        <taxon>Magnoliopsida</taxon>
        <taxon>eudicotyledons</taxon>
        <taxon>Gunneridae</taxon>
        <taxon>Pentapetalae</taxon>
        <taxon>asterids</taxon>
        <taxon>campanulids</taxon>
        <taxon>Asterales</taxon>
        <taxon>Asteraceae</taxon>
        <taxon>Asteroideae</taxon>
        <taxon>Anthemideae</taxon>
        <taxon>Anthemidinae</taxon>
        <taxon>Tanacetum</taxon>
    </lineage>
</organism>
<reference evidence="2" key="1">
    <citation type="journal article" date="2019" name="Sci. Rep.">
        <title>Draft genome of Tanacetum cinerariifolium, the natural source of mosquito coil.</title>
        <authorList>
            <person name="Yamashiro T."/>
            <person name="Shiraishi A."/>
            <person name="Satake H."/>
            <person name="Nakayama K."/>
        </authorList>
    </citation>
    <scope>NUCLEOTIDE SEQUENCE</scope>
</reference>
<dbReference type="AlphaFoldDB" id="A0A699R096"/>
<comment type="caution">
    <text evidence="2">The sequence shown here is derived from an EMBL/GenBank/DDBJ whole genome shotgun (WGS) entry which is preliminary data.</text>
</comment>
<proteinExistence type="predicted"/>
<protein>
    <submittedName>
        <fullName evidence="2">Uncharacterized protein</fullName>
    </submittedName>
</protein>